<protein>
    <submittedName>
        <fullName evidence="2">Uncharacterized protein</fullName>
    </submittedName>
</protein>
<dbReference type="EMBL" id="UINC01083464">
    <property type="protein sequence ID" value="SVC29198.1"/>
    <property type="molecule type" value="Genomic_DNA"/>
</dbReference>
<name>A0A382KX38_9ZZZZ</name>
<dbReference type="AlphaFoldDB" id="A0A382KX38"/>
<proteinExistence type="predicted"/>
<reference evidence="2" key="1">
    <citation type="submission" date="2018-05" db="EMBL/GenBank/DDBJ databases">
        <authorList>
            <person name="Lanie J.A."/>
            <person name="Ng W.-L."/>
            <person name="Kazmierczak K.M."/>
            <person name="Andrzejewski T.M."/>
            <person name="Davidsen T.M."/>
            <person name="Wayne K.J."/>
            <person name="Tettelin H."/>
            <person name="Glass J.I."/>
            <person name="Rusch D."/>
            <person name="Podicherti R."/>
            <person name="Tsui H.-C.T."/>
            <person name="Winkler M.E."/>
        </authorList>
    </citation>
    <scope>NUCLEOTIDE SEQUENCE</scope>
</reference>
<evidence type="ECO:0000256" key="1">
    <source>
        <dbReference type="SAM" id="MobiDB-lite"/>
    </source>
</evidence>
<organism evidence="2">
    <name type="scientific">marine metagenome</name>
    <dbReference type="NCBI Taxonomy" id="408172"/>
    <lineage>
        <taxon>unclassified sequences</taxon>
        <taxon>metagenomes</taxon>
        <taxon>ecological metagenomes</taxon>
    </lineage>
</organism>
<gene>
    <name evidence="2" type="ORF">METZ01_LOCUS282052</name>
</gene>
<feature type="region of interest" description="Disordered" evidence="1">
    <location>
        <begin position="30"/>
        <end position="63"/>
    </location>
</feature>
<accession>A0A382KX38</accession>
<evidence type="ECO:0000313" key="2">
    <source>
        <dbReference type="EMBL" id="SVC29198.1"/>
    </source>
</evidence>
<feature type="non-terminal residue" evidence="2">
    <location>
        <position position="63"/>
    </location>
</feature>
<feature type="compositionally biased region" description="Low complexity" evidence="1">
    <location>
        <begin position="30"/>
        <end position="43"/>
    </location>
</feature>
<sequence>MTNLLHRLLTTLLSAGLAALLGLSVTAHAGTASGGAATVTGTGEDPDGDDGPETGPAVSFSSD</sequence>